<dbReference type="InterPro" id="IPR004107">
    <property type="entry name" value="Integrase_SAM-like_N"/>
</dbReference>
<protein>
    <submittedName>
        <fullName evidence="8">Site-specific integrase</fullName>
    </submittedName>
</protein>
<dbReference type="InterPro" id="IPR011010">
    <property type="entry name" value="DNA_brk_join_enz"/>
</dbReference>
<dbReference type="SUPFAM" id="SSF56349">
    <property type="entry name" value="DNA breaking-rejoining enzymes"/>
    <property type="match status" value="1"/>
</dbReference>
<evidence type="ECO:0000259" key="6">
    <source>
        <dbReference type="PROSITE" id="PS51898"/>
    </source>
</evidence>
<evidence type="ECO:0000256" key="3">
    <source>
        <dbReference type="ARBA" id="ARBA00023125"/>
    </source>
</evidence>
<dbReference type="Pfam" id="PF13495">
    <property type="entry name" value="Phage_int_SAM_4"/>
    <property type="match status" value="1"/>
</dbReference>
<dbReference type="Pfam" id="PF00589">
    <property type="entry name" value="Phage_integrase"/>
    <property type="match status" value="1"/>
</dbReference>
<dbReference type="InterPro" id="IPR050090">
    <property type="entry name" value="Tyrosine_recombinase_XerCD"/>
</dbReference>
<feature type="domain" description="Tyr recombinase" evidence="6">
    <location>
        <begin position="98"/>
        <end position="273"/>
    </location>
</feature>
<dbReference type="PANTHER" id="PTHR30349">
    <property type="entry name" value="PHAGE INTEGRASE-RELATED"/>
    <property type="match status" value="1"/>
</dbReference>
<dbReference type="AlphaFoldDB" id="A0A935PYF9"/>
<dbReference type="GO" id="GO:0015074">
    <property type="term" value="P:DNA integration"/>
    <property type="evidence" value="ECO:0007669"/>
    <property type="project" value="UniProtKB-KW"/>
</dbReference>
<reference evidence="8 9" key="1">
    <citation type="submission" date="2020-10" db="EMBL/GenBank/DDBJ databases">
        <title>Connecting structure to function with the recovery of over 1000 high-quality activated sludge metagenome-assembled genomes encoding full-length rRNA genes using long-read sequencing.</title>
        <authorList>
            <person name="Singleton C.M."/>
            <person name="Petriglieri F."/>
            <person name="Kristensen J.M."/>
            <person name="Kirkegaard R.H."/>
            <person name="Michaelsen T.Y."/>
            <person name="Andersen M.H."/>
            <person name="Karst S.M."/>
            <person name="Dueholm M.S."/>
            <person name="Nielsen P.H."/>
            <person name="Albertsen M."/>
        </authorList>
    </citation>
    <scope>NUCLEOTIDE SEQUENCE [LARGE SCALE GENOMIC DNA]</scope>
    <source>
        <strain evidence="8">EsbW_18-Q3-R4-48_BATAC.285</strain>
    </source>
</reference>
<comment type="similarity">
    <text evidence="1">Belongs to the 'phage' integrase family.</text>
</comment>
<dbReference type="Proteomes" id="UP000697998">
    <property type="component" value="Unassembled WGS sequence"/>
</dbReference>
<dbReference type="InterPro" id="IPR010998">
    <property type="entry name" value="Integrase_recombinase_N"/>
</dbReference>
<dbReference type="Gene3D" id="1.10.443.10">
    <property type="entry name" value="Intergrase catalytic core"/>
    <property type="match status" value="1"/>
</dbReference>
<accession>A0A935PYF9</accession>
<comment type="caution">
    <text evidence="8">The sequence shown here is derived from an EMBL/GenBank/DDBJ whole genome shotgun (WGS) entry which is preliminary data.</text>
</comment>
<dbReference type="PROSITE" id="PS51898">
    <property type="entry name" value="TYR_RECOMBINASE"/>
    <property type="match status" value="1"/>
</dbReference>
<dbReference type="GO" id="GO:0006310">
    <property type="term" value="P:DNA recombination"/>
    <property type="evidence" value="ECO:0007669"/>
    <property type="project" value="UniProtKB-KW"/>
</dbReference>
<dbReference type="InterPro" id="IPR002104">
    <property type="entry name" value="Integrase_catalytic"/>
</dbReference>
<dbReference type="Gene3D" id="1.10.150.130">
    <property type="match status" value="1"/>
</dbReference>
<keyword evidence="4" id="KW-0233">DNA recombination</keyword>
<evidence type="ECO:0000313" key="9">
    <source>
        <dbReference type="Proteomes" id="UP000697998"/>
    </source>
</evidence>
<proteinExistence type="inferred from homology"/>
<name>A0A935PYF9_9PROT</name>
<evidence type="ECO:0000256" key="4">
    <source>
        <dbReference type="ARBA" id="ARBA00023172"/>
    </source>
</evidence>
<dbReference type="PANTHER" id="PTHR30349:SF64">
    <property type="entry name" value="PROPHAGE INTEGRASE INTD-RELATED"/>
    <property type="match status" value="1"/>
</dbReference>
<dbReference type="InterPro" id="IPR013762">
    <property type="entry name" value="Integrase-like_cat_sf"/>
</dbReference>
<organism evidence="8 9">
    <name type="scientific">Candidatus Accumulibacter proximus</name>
    <dbReference type="NCBI Taxonomy" id="2954385"/>
    <lineage>
        <taxon>Bacteria</taxon>
        <taxon>Pseudomonadati</taxon>
        <taxon>Pseudomonadota</taxon>
        <taxon>Betaproteobacteria</taxon>
        <taxon>Candidatus Accumulibacter</taxon>
    </lineage>
</organism>
<evidence type="ECO:0000256" key="2">
    <source>
        <dbReference type="ARBA" id="ARBA00022908"/>
    </source>
</evidence>
<dbReference type="PROSITE" id="PS51900">
    <property type="entry name" value="CB"/>
    <property type="match status" value="1"/>
</dbReference>
<keyword evidence="3 5" id="KW-0238">DNA-binding</keyword>
<dbReference type="InterPro" id="IPR044068">
    <property type="entry name" value="CB"/>
</dbReference>
<evidence type="ECO:0000256" key="1">
    <source>
        <dbReference type="ARBA" id="ARBA00008857"/>
    </source>
</evidence>
<gene>
    <name evidence="8" type="ORF">IPJ27_05340</name>
</gene>
<evidence type="ECO:0000313" key="8">
    <source>
        <dbReference type="EMBL" id="MBK7674221.1"/>
    </source>
</evidence>
<feature type="domain" description="Core-binding (CB)" evidence="7">
    <location>
        <begin position="1"/>
        <end position="81"/>
    </location>
</feature>
<dbReference type="GO" id="GO:0003677">
    <property type="term" value="F:DNA binding"/>
    <property type="evidence" value="ECO:0007669"/>
    <property type="project" value="UniProtKB-UniRule"/>
</dbReference>
<keyword evidence="2" id="KW-0229">DNA integration</keyword>
<dbReference type="EMBL" id="JADJMH010000002">
    <property type="protein sequence ID" value="MBK7674221.1"/>
    <property type="molecule type" value="Genomic_DNA"/>
</dbReference>
<evidence type="ECO:0000259" key="7">
    <source>
        <dbReference type="PROSITE" id="PS51900"/>
    </source>
</evidence>
<evidence type="ECO:0000256" key="5">
    <source>
        <dbReference type="PROSITE-ProRule" id="PRU01248"/>
    </source>
</evidence>
<sequence>MSELRERMSNAMCLRGMAARTQEAYIGALVELAKYYQRSPADLRVEEVQAYLLHLIRDKKLAYASVNQASCAFRFLYRRVLGRPEAGFDIPMAKVPQRLPQILSREEVARLIDSARTLRGRTLLMTTYAAGLRVSEVCALQVGDIESAADRMCLKVRQGKGGKDRYTLLSPRLLAALRTYWRDTRPLRWLFTNRAGTGPMEIQTAQRIYYAARNAAGIAPEGGIHGLRHAFATHLLEAGVDLYSIGRLLGHGHLSTTSRYLHLARSKLTGNPSPLELLDPPS</sequence>